<dbReference type="InterPro" id="IPR025198">
    <property type="entry name" value="PPK_N_dom"/>
</dbReference>
<keyword evidence="4 6" id="KW-0418">Kinase</keyword>
<feature type="binding site" evidence="6">
    <location>
        <position position="44"/>
    </location>
    <ligand>
        <name>ATP</name>
        <dbReference type="ChEBI" id="CHEBI:30616"/>
    </ligand>
</feature>
<keyword evidence="3 6" id="KW-0547">Nucleotide-binding</keyword>
<dbReference type="Pfam" id="PF13089">
    <property type="entry name" value="PP_kinase_N"/>
    <property type="match status" value="1"/>
</dbReference>
<dbReference type="AlphaFoldDB" id="A0A3D8IWE3"/>
<dbReference type="InterPro" id="IPR003414">
    <property type="entry name" value="PP_kinase"/>
</dbReference>
<dbReference type="NCBIfam" id="TIGR03705">
    <property type="entry name" value="poly_P_kin"/>
    <property type="match status" value="1"/>
</dbReference>
<evidence type="ECO:0000259" key="9">
    <source>
        <dbReference type="Pfam" id="PF13089"/>
    </source>
</evidence>
<evidence type="ECO:0000256" key="1">
    <source>
        <dbReference type="ARBA" id="ARBA00022553"/>
    </source>
</evidence>
<dbReference type="Pfam" id="PF17941">
    <property type="entry name" value="PP_kinase_C_1"/>
    <property type="match status" value="1"/>
</dbReference>
<evidence type="ECO:0000313" key="12">
    <source>
        <dbReference type="EMBL" id="RDU68891.1"/>
    </source>
</evidence>
<keyword evidence="13" id="KW-1185">Reference proteome</keyword>
<evidence type="ECO:0000259" key="10">
    <source>
        <dbReference type="Pfam" id="PF13090"/>
    </source>
</evidence>
<organism evidence="12 13">
    <name type="scientific">Helicobacter cholecystus</name>
    <dbReference type="NCBI Taxonomy" id="45498"/>
    <lineage>
        <taxon>Bacteria</taxon>
        <taxon>Pseudomonadati</taxon>
        <taxon>Campylobacterota</taxon>
        <taxon>Epsilonproteobacteria</taxon>
        <taxon>Campylobacterales</taxon>
        <taxon>Helicobacteraceae</taxon>
        <taxon>Helicobacter</taxon>
    </lineage>
</organism>
<keyword evidence="1 6" id="KW-0597">Phosphoprotein</keyword>
<evidence type="ECO:0000256" key="5">
    <source>
        <dbReference type="ARBA" id="ARBA00022840"/>
    </source>
</evidence>
<sequence>MQQQVYFNRELSWIKFNHRVLLQSMDTSLPLLERLKFIAIYATNLDEFYMIRVAGLKKLYQKRIFNVGNDGMSPKDQLKKIEKALREQKLELEQSYAQIHSELVKNGVHIVEYAQLQEQDKQKGREYFFNNLYPVIVPVVVDSIHPFPHFNNLSFGIALKMLAPNQDTRFALIRIPRFFPRFVEITEGVFLLCESLVGEFAEHIFEGYKVLDWCPFRITRNADFEIEEEEADDFLTLLNEGLKARKKGEIVRLQVGRKSDRSFLQFLRTHIPLEERDIYEYDLPLNLGSLWQIISHRNYSHLLYPPFHPKNPFDLHEENLFEQISKRDIMLFHPYESFDPVVEFISQASKDPDVLSIRMTLYRVGQDSPIIKSLMQAAESKQVSVLVELKARFDEENNLGWVKALEDAGAHVVYGAVGLKVHAKTALVLKKSQRSVKGFVHISSGNYNVQSARIYTDISLFSAREEIVGDVIKFFHSLSTGLSSTTYLHTLFMAPAQIKPHILELIAKERDRGSEGQIIMKMNALVDGDVIDALYEASRAGARIELIVRGVCALRPKVKGLSENIRVVSIIGKYLEHARIYYFRHGGIYFASADMMTRNLERRIELLVPIQDEKIALRLLAILSLQINDTQGAYELQESGEYQKVTGEGENSQKECEKLKFWTLFD</sequence>
<dbReference type="PIRSF" id="PIRSF015589">
    <property type="entry name" value="PP_kinase"/>
    <property type="match status" value="1"/>
</dbReference>
<dbReference type="NCBIfam" id="NF003917">
    <property type="entry name" value="PRK05443.1-1"/>
    <property type="match status" value="1"/>
</dbReference>
<dbReference type="InterPro" id="IPR024953">
    <property type="entry name" value="PP_kinase_middle"/>
</dbReference>
<dbReference type="PANTHER" id="PTHR30218:SF0">
    <property type="entry name" value="POLYPHOSPHATE KINASE"/>
    <property type="match status" value="1"/>
</dbReference>
<name>A0A3D8IWE3_9HELI</name>
<evidence type="ECO:0000256" key="2">
    <source>
        <dbReference type="ARBA" id="ARBA00022679"/>
    </source>
</evidence>
<dbReference type="HAMAP" id="MF_00347">
    <property type="entry name" value="Polyphosphate_kinase"/>
    <property type="match status" value="1"/>
</dbReference>
<dbReference type="GO" id="GO:0009358">
    <property type="term" value="C:polyphosphate kinase complex"/>
    <property type="evidence" value="ECO:0007669"/>
    <property type="project" value="InterPro"/>
</dbReference>
<feature type="domain" description="Polyphosphate kinase N-terminal" evidence="9">
    <location>
        <begin position="6"/>
        <end position="111"/>
    </location>
</feature>
<comment type="PTM">
    <text evidence="6 7">An intermediate of this reaction is the autophosphorylated ppk in which a phosphate is covalently linked to a histidine residue through a N-P bond.</text>
</comment>
<dbReference type="Gene3D" id="1.20.58.310">
    <property type="entry name" value="Polyphosphate kinase N-terminal domain"/>
    <property type="match status" value="1"/>
</dbReference>
<dbReference type="InterPro" id="IPR041108">
    <property type="entry name" value="PP_kinase_C_1"/>
</dbReference>
<evidence type="ECO:0000256" key="6">
    <source>
        <dbReference type="HAMAP-Rule" id="MF_00347"/>
    </source>
</evidence>
<dbReference type="GO" id="GO:0006799">
    <property type="term" value="P:polyphosphate biosynthetic process"/>
    <property type="evidence" value="ECO:0007669"/>
    <property type="project" value="UniProtKB-UniRule"/>
</dbReference>
<dbReference type="GO" id="GO:0005524">
    <property type="term" value="F:ATP binding"/>
    <property type="evidence" value="ECO:0007669"/>
    <property type="project" value="UniProtKB-KW"/>
</dbReference>
<dbReference type="PANTHER" id="PTHR30218">
    <property type="entry name" value="POLYPHOSPHATE KINASE"/>
    <property type="match status" value="1"/>
</dbReference>
<feature type="binding site" evidence="6">
    <location>
        <position position="392"/>
    </location>
    <ligand>
        <name>Mg(2+)</name>
        <dbReference type="ChEBI" id="CHEBI:18420"/>
    </ligand>
</feature>
<evidence type="ECO:0000313" key="13">
    <source>
        <dbReference type="Proteomes" id="UP000257067"/>
    </source>
</evidence>
<dbReference type="RefSeq" id="WP_104724833.1">
    <property type="nucleotide sequence ID" value="NZ_FZNE01000009.1"/>
</dbReference>
<dbReference type="SUPFAM" id="SSF140356">
    <property type="entry name" value="PPK N-terminal domain-like"/>
    <property type="match status" value="1"/>
</dbReference>
<dbReference type="Pfam" id="PF02503">
    <property type="entry name" value="PP_kinase"/>
    <property type="match status" value="1"/>
</dbReference>
<feature type="active site" description="Phosphohistidine intermediate" evidence="6">
    <location>
        <position position="422"/>
    </location>
</feature>
<accession>A0A3D8IWE3</accession>
<evidence type="ECO:0000259" key="11">
    <source>
        <dbReference type="Pfam" id="PF17941"/>
    </source>
</evidence>
<protein>
    <recommendedName>
        <fullName evidence="6 7">Polyphosphate kinase</fullName>
        <ecNumber evidence="6 7">2.7.4.1</ecNumber>
    </recommendedName>
    <alternativeName>
        <fullName evidence="6">ATP-polyphosphate phosphotransferase</fullName>
    </alternativeName>
    <alternativeName>
        <fullName evidence="6">Polyphosphoric acid kinase</fullName>
    </alternativeName>
</protein>
<comment type="catalytic activity">
    <reaction evidence="6 7">
        <text>[phosphate](n) + ATP = [phosphate](n+1) + ADP</text>
        <dbReference type="Rhea" id="RHEA:19573"/>
        <dbReference type="Rhea" id="RHEA-COMP:9859"/>
        <dbReference type="Rhea" id="RHEA-COMP:14280"/>
        <dbReference type="ChEBI" id="CHEBI:16838"/>
        <dbReference type="ChEBI" id="CHEBI:30616"/>
        <dbReference type="ChEBI" id="CHEBI:456216"/>
        <dbReference type="EC" id="2.7.4.1"/>
    </reaction>
</comment>
<dbReference type="Pfam" id="PF13090">
    <property type="entry name" value="PP_kinase_C"/>
    <property type="match status" value="1"/>
</dbReference>
<feature type="domain" description="Polyphosphate kinase C-terminal" evidence="10">
    <location>
        <begin position="491"/>
        <end position="652"/>
    </location>
</feature>
<comment type="function">
    <text evidence="6 7">Catalyzes the reversible transfer of the terminal phosphate of ATP to form a long-chain polyphosphate (polyP).</text>
</comment>
<dbReference type="SUPFAM" id="SSF56024">
    <property type="entry name" value="Phospholipase D/nuclease"/>
    <property type="match status" value="2"/>
</dbReference>
<dbReference type="EMBL" id="NXLU01000005">
    <property type="protein sequence ID" value="RDU68891.1"/>
    <property type="molecule type" value="Genomic_DNA"/>
</dbReference>
<comment type="caution">
    <text evidence="12">The sequence shown here is derived from an EMBL/GenBank/DDBJ whole genome shotgun (WGS) entry which is preliminary data.</text>
</comment>
<gene>
    <name evidence="12" type="primary">ppk1</name>
    <name evidence="6" type="synonym">ppk</name>
    <name evidence="12" type="ORF">CQA62_04600</name>
</gene>
<feature type="binding site" evidence="6">
    <location>
        <position position="549"/>
    </location>
    <ligand>
        <name>ATP</name>
        <dbReference type="ChEBI" id="CHEBI:30616"/>
    </ligand>
</feature>
<dbReference type="InterPro" id="IPR036830">
    <property type="entry name" value="PP_kinase_middle_dom_sf"/>
</dbReference>
<dbReference type="GO" id="GO:0046872">
    <property type="term" value="F:metal ion binding"/>
    <property type="evidence" value="ECO:0007669"/>
    <property type="project" value="UniProtKB-KW"/>
</dbReference>
<comment type="cofactor">
    <cofactor evidence="6">
        <name>Mg(2+)</name>
        <dbReference type="ChEBI" id="CHEBI:18420"/>
    </cofactor>
</comment>
<dbReference type="Proteomes" id="UP000257067">
    <property type="component" value="Unassembled WGS sequence"/>
</dbReference>
<feature type="binding site" evidence="6">
    <location>
        <position position="363"/>
    </location>
    <ligand>
        <name>Mg(2+)</name>
        <dbReference type="ChEBI" id="CHEBI:18420"/>
    </ligand>
</feature>
<dbReference type="EC" id="2.7.4.1" evidence="6 7"/>
<keyword evidence="6" id="KW-0460">Magnesium</keyword>
<keyword evidence="6" id="KW-0479">Metal-binding</keyword>
<dbReference type="OrthoDB" id="9761456at2"/>
<evidence type="ECO:0000259" key="8">
    <source>
        <dbReference type="Pfam" id="PF02503"/>
    </source>
</evidence>
<reference evidence="12 13" key="1">
    <citation type="submission" date="2018-04" db="EMBL/GenBank/DDBJ databases">
        <title>Novel Campyloabacter and Helicobacter Species and Strains.</title>
        <authorList>
            <person name="Mannion A.J."/>
            <person name="Shen Z."/>
            <person name="Fox J.G."/>
        </authorList>
    </citation>
    <scope>NUCLEOTIDE SEQUENCE [LARGE SCALE GENOMIC DNA]</scope>
    <source>
        <strain evidence="12 13">ATCC 700242</strain>
    </source>
</reference>
<feature type="domain" description="Polyphosphate kinase C-terminal" evidence="11">
    <location>
        <begin position="319"/>
        <end position="480"/>
    </location>
</feature>
<evidence type="ECO:0000256" key="3">
    <source>
        <dbReference type="ARBA" id="ARBA00022741"/>
    </source>
</evidence>
<evidence type="ECO:0000256" key="7">
    <source>
        <dbReference type="RuleBase" id="RU003800"/>
    </source>
</evidence>
<dbReference type="NCBIfam" id="NF003921">
    <property type="entry name" value="PRK05443.2-2"/>
    <property type="match status" value="1"/>
</dbReference>
<dbReference type="CDD" id="cd09168">
    <property type="entry name" value="PLDc_PaPPK1_C2_like"/>
    <property type="match status" value="1"/>
</dbReference>
<comment type="similarity">
    <text evidence="6 7">Belongs to the polyphosphate kinase 1 (PPK1) family.</text>
</comment>
<dbReference type="InterPro" id="IPR036832">
    <property type="entry name" value="PPK_N_dom_sf"/>
</dbReference>
<feature type="binding site" evidence="6">
    <location>
        <position position="455"/>
    </location>
    <ligand>
        <name>ATP</name>
        <dbReference type="ChEBI" id="CHEBI:30616"/>
    </ligand>
</feature>
<dbReference type="Gene3D" id="3.30.870.10">
    <property type="entry name" value="Endonuclease Chain A"/>
    <property type="match status" value="2"/>
</dbReference>
<keyword evidence="5 6" id="KW-0067">ATP-binding</keyword>
<dbReference type="InterPro" id="IPR025200">
    <property type="entry name" value="PPK_C_dom2"/>
</dbReference>
<dbReference type="SUPFAM" id="SSF143724">
    <property type="entry name" value="PHP14-like"/>
    <property type="match status" value="1"/>
</dbReference>
<feature type="domain" description="Polyphosphate kinase middle" evidence="8">
    <location>
        <begin position="121"/>
        <end position="293"/>
    </location>
</feature>
<dbReference type="Gene3D" id="3.30.1840.10">
    <property type="entry name" value="Polyphosphate kinase middle domain"/>
    <property type="match status" value="1"/>
</dbReference>
<feature type="binding site" evidence="6">
    <location>
        <position position="577"/>
    </location>
    <ligand>
        <name>ATP</name>
        <dbReference type="ChEBI" id="CHEBI:30616"/>
    </ligand>
</feature>
<keyword evidence="2 6" id="KW-0808">Transferase</keyword>
<proteinExistence type="inferred from homology"/>
<evidence type="ECO:0000256" key="4">
    <source>
        <dbReference type="ARBA" id="ARBA00022777"/>
    </source>
</evidence>
<dbReference type="GO" id="GO:0008976">
    <property type="term" value="F:polyphosphate kinase activity"/>
    <property type="evidence" value="ECO:0007669"/>
    <property type="project" value="UniProtKB-UniRule"/>
</dbReference>